<reference evidence="2" key="1">
    <citation type="submission" date="2018-05" db="EMBL/GenBank/DDBJ databases">
        <title>Complete Genome Sequence of a Novel Sea Otter Poxvirus.</title>
        <authorList>
            <person name="Jacob J.M."/>
            <person name="Subramaniam K."/>
            <person name="Tu S.-L."/>
            <person name="Nielsen O."/>
            <person name="Tuomi P.A."/>
            <person name="Upton C."/>
            <person name="Waltzek T.B."/>
        </authorList>
    </citation>
    <scope>NUCLEOTIDE SEQUENCE [LARGE SCALE GENOMIC DNA]</scope>
    <source>
        <strain evidence="2">ELK</strain>
    </source>
</reference>
<organism evidence="2">
    <name type="scientific">Sea otter poxvirus</name>
    <dbReference type="NCBI Taxonomy" id="1416741"/>
    <lineage>
        <taxon>Viruses</taxon>
        <taxon>Varidnaviria</taxon>
        <taxon>Bamfordvirae</taxon>
        <taxon>Nucleocytoviricota</taxon>
        <taxon>Pokkesviricetes</taxon>
        <taxon>Chitovirales</taxon>
        <taxon>Poxviridae</taxon>
        <taxon>Chordopoxvirinae</taxon>
        <taxon>Mustelpoxvirus</taxon>
        <taxon>Mustelpoxvirus seaotterpox</taxon>
        <taxon>Sea otterpox virus</taxon>
    </lineage>
</organism>
<evidence type="ECO:0000313" key="3">
    <source>
        <dbReference type="Proteomes" id="UP000249273"/>
    </source>
</evidence>
<protein>
    <submittedName>
        <fullName evidence="2">Virus entry/fusion complex component</fullName>
    </submittedName>
</protein>
<keyword evidence="1" id="KW-0472">Membrane</keyword>
<dbReference type="RefSeq" id="YP_009480580.1">
    <property type="nucleotide sequence ID" value="NC_037656.1"/>
</dbReference>
<name>A0A2U9QHN5_9POXV</name>
<keyword evidence="1" id="KW-0812">Transmembrane</keyword>
<evidence type="ECO:0000256" key="1">
    <source>
        <dbReference type="SAM" id="Phobius"/>
    </source>
</evidence>
<proteinExistence type="predicted"/>
<keyword evidence="1" id="KW-1133">Transmembrane helix</keyword>
<dbReference type="EMBL" id="MH427217">
    <property type="protein sequence ID" value="AWU47087.1"/>
    <property type="molecule type" value="Genomic_DNA"/>
</dbReference>
<sequence>MIIIIIFLFVFCICMWLSYMYLLPYISLSTTCSFKDRKKIN</sequence>
<dbReference type="Proteomes" id="UP000249273">
    <property type="component" value="Segment"/>
</dbReference>
<feature type="transmembrane region" description="Helical" evidence="1">
    <location>
        <begin position="6"/>
        <end position="28"/>
    </location>
</feature>
<accession>A0A2U9QHN5</accession>
<keyword evidence="3" id="KW-1185">Reference proteome</keyword>
<dbReference type="GeneID" id="36841039"/>
<dbReference type="KEGG" id="vg:36841039"/>
<evidence type="ECO:0000313" key="2">
    <source>
        <dbReference type="EMBL" id="AWU47087.1"/>
    </source>
</evidence>
<gene>
    <name evidence="2" type="primary">SOPV-ELK-042</name>
</gene>